<organism evidence="12 13">
    <name type="scientific">Ruminococcus flavefaciens</name>
    <dbReference type="NCBI Taxonomy" id="1265"/>
    <lineage>
        <taxon>Bacteria</taxon>
        <taxon>Bacillati</taxon>
        <taxon>Bacillota</taxon>
        <taxon>Clostridia</taxon>
        <taxon>Eubacteriales</taxon>
        <taxon>Oscillospiraceae</taxon>
        <taxon>Ruminococcus</taxon>
    </lineage>
</organism>
<evidence type="ECO:0000256" key="6">
    <source>
        <dbReference type="ARBA" id="ARBA00023163"/>
    </source>
</evidence>
<feature type="DNA-binding region" description="OmpR/PhoB-type" evidence="9">
    <location>
        <begin position="122"/>
        <end position="221"/>
    </location>
</feature>
<dbReference type="SMART" id="SM00448">
    <property type="entry name" value="REC"/>
    <property type="match status" value="1"/>
</dbReference>
<dbReference type="RefSeq" id="WP_074715864.1">
    <property type="nucleotide sequence ID" value="NZ_FNWV01000004.1"/>
</dbReference>
<evidence type="ECO:0000256" key="3">
    <source>
        <dbReference type="ARBA" id="ARBA00023012"/>
    </source>
</evidence>
<evidence type="ECO:0000259" key="10">
    <source>
        <dbReference type="PROSITE" id="PS50110"/>
    </source>
</evidence>
<dbReference type="GO" id="GO:0005829">
    <property type="term" value="C:cytosol"/>
    <property type="evidence" value="ECO:0007669"/>
    <property type="project" value="TreeGrafter"/>
</dbReference>
<dbReference type="GO" id="GO:0032993">
    <property type="term" value="C:protein-DNA complex"/>
    <property type="evidence" value="ECO:0007669"/>
    <property type="project" value="TreeGrafter"/>
</dbReference>
<name>A0A1H6JB53_RUMFL</name>
<feature type="modified residue" description="4-aspartylphosphate" evidence="8">
    <location>
        <position position="52"/>
    </location>
</feature>
<evidence type="ECO:0000313" key="12">
    <source>
        <dbReference type="EMBL" id="SEH56042.1"/>
    </source>
</evidence>
<evidence type="ECO:0000256" key="7">
    <source>
        <dbReference type="ARBA" id="ARBA00024867"/>
    </source>
</evidence>
<dbReference type="SMART" id="SM00862">
    <property type="entry name" value="Trans_reg_C"/>
    <property type="match status" value="1"/>
</dbReference>
<dbReference type="InterPro" id="IPR001789">
    <property type="entry name" value="Sig_transdc_resp-reg_receiver"/>
</dbReference>
<keyword evidence="2 8" id="KW-0597">Phosphoprotein</keyword>
<dbReference type="PANTHER" id="PTHR48111:SF1">
    <property type="entry name" value="TWO-COMPONENT RESPONSE REGULATOR ORR33"/>
    <property type="match status" value="1"/>
</dbReference>
<dbReference type="AlphaFoldDB" id="A0A1H6JB53"/>
<proteinExistence type="predicted"/>
<evidence type="ECO:0000256" key="1">
    <source>
        <dbReference type="ARBA" id="ARBA00018672"/>
    </source>
</evidence>
<dbReference type="CDD" id="cd17574">
    <property type="entry name" value="REC_OmpR"/>
    <property type="match status" value="1"/>
</dbReference>
<evidence type="ECO:0000256" key="2">
    <source>
        <dbReference type="ARBA" id="ARBA00022553"/>
    </source>
</evidence>
<sequence length="221" mass="25073">MVDILIVEDNAELCGLLCDFLRSEDYTVSTAHSAEKALSLFEKYGARLVLLDIMLPGMDGFAVCERIREKDNTPIIILTARTDKEDKLNGILLGADDYIEKPYDIDILIAKIKGIFRRRLAIDKLTDGDITLDLAEGTVEKGGVPINMTAKEFELLHLLISNKGQTLHKDFIFNRIWGADSESEPQTLTVHIKWLRQKIEEDPKEPKKLLTVWGKGYRWEG</sequence>
<evidence type="ECO:0000259" key="11">
    <source>
        <dbReference type="PROSITE" id="PS51755"/>
    </source>
</evidence>
<dbReference type="EMBL" id="FNWV01000004">
    <property type="protein sequence ID" value="SEH56042.1"/>
    <property type="molecule type" value="Genomic_DNA"/>
</dbReference>
<gene>
    <name evidence="12" type="ORF">SAMN02910265_01447</name>
</gene>
<dbReference type="SUPFAM" id="SSF52172">
    <property type="entry name" value="CheY-like"/>
    <property type="match status" value="1"/>
</dbReference>
<accession>A0A1H6JB53</accession>
<keyword evidence="3" id="KW-0902">Two-component regulatory system</keyword>
<dbReference type="InterPro" id="IPR011006">
    <property type="entry name" value="CheY-like_superfamily"/>
</dbReference>
<protein>
    <recommendedName>
        <fullName evidence="1">Stage 0 sporulation protein A homolog</fullName>
    </recommendedName>
</protein>
<evidence type="ECO:0000256" key="4">
    <source>
        <dbReference type="ARBA" id="ARBA00023015"/>
    </source>
</evidence>
<evidence type="ECO:0000313" key="13">
    <source>
        <dbReference type="Proteomes" id="UP000183190"/>
    </source>
</evidence>
<dbReference type="OrthoDB" id="9790442at2"/>
<dbReference type="InterPro" id="IPR001867">
    <property type="entry name" value="OmpR/PhoB-type_DNA-bd"/>
</dbReference>
<evidence type="ECO:0000256" key="8">
    <source>
        <dbReference type="PROSITE-ProRule" id="PRU00169"/>
    </source>
</evidence>
<dbReference type="FunFam" id="3.40.50.2300:FF:000001">
    <property type="entry name" value="DNA-binding response regulator PhoB"/>
    <property type="match status" value="1"/>
</dbReference>
<dbReference type="Gene3D" id="1.10.10.10">
    <property type="entry name" value="Winged helix-like DNA-binding domain superfamily/Winged helix DNA-binding domain"/>
    <property type="match status" value="1"/>
</dbReference>
<comment type="function">
    <text evidence="7">May play the central regulatory role in sporulation. It may be an element of the effector pathway responsible for the activation of sporulation genes in response to nutritional stress. Spo0A may act in concert with spo0H (a sigma factor) to control the expression of some genes that are critical to the sporulation process.</text>
</comment>
<dbReference type="Gene3D" id="3.40.50.2300">
    <property type="match status" value="1"/>
</dbReference>
<feature type="domain" description="Response regulatory" evidence="10">
    <location>
        <begin position="3"/>
        <end position="116"/>
    </location>
</feature>
<feature type="domain" description="OmpR/PhoB-type" evidence="11">
    <location>
        <begin position="122"/>
        <end position="221"/>
    </location>
</feature>
<dbReference type="Pfam" id="PF00486">
    <property type="entry name" value="Trans_reg_C"/>
    <property type="match status" value="1"/>
</dbReference>
<evidence type="ECO:0000256" key="9">
    <source>
        <dbReference type="PROSITE-ProRule" id="PRU01091"/>
    </source>
</evidence>
<reference evidence="12 13" key="1">
    <citation type="submission" date="2016-10" db="EMBL/GenBank/DDBJ databases">
        <authorList>
            <person name="de Groot N.N."/>
        </authorList>
    </citation>
    <scope>NUCLEOTIDE SEQUENCE [LARGE SCALE GENOMIC DNA]</scope>
    <source>
        <strain evidence="12 13">YAD2003</strain>
    </source>
</reference>
<dbReference type="PROSITE" id="PS50110">
    <property type="entry name" value="RESPONSE_REGULATORY"/>
    <property type="match status" value="1"/>
</dbReference>
<dbReference type="GO" id="GO:0006355">
    <property type="term" value="P:regulation of DNA-templated transcription"/>
    <property type="evidence" value="ECO:0007669"/>
    <property type="project" value="InterPro"/>
</dbReference>
<keyword evidence="4" id="KW-0805">Transcription regulation</keyword>
<dbReference type="Pfam" id="PF00072">
    <property type="entry name" value="Response_reg"/>
    <property type="match status" value="1"/>
</dbReference>
<dbReference type="PROSITE" id="PS51755">
    <property type="entry name" value="OMPR_PHOB"/>
    <property type="match status" value="1"/>
</dbReference>
<dbReference type="InterPro" id="IPR039420">
    <property type="entry name" value="WalR-like"/>
</dbReference>
<evidence type="ECO:0000256" key="5">
    <source>
        <dbReference type="ARBA" id="ARBA00023125"/>
    </source>
</evidence>
<dbReference type="PANTHER" id="PTHR48111">
    <property type="entry name" value="REGULATOR OF RPOS"/>
    <property type="match status" value="1"/>
</dbReference>
<dbReference type="Proteomes" id="UP000183190">
    <property type="component" value="Unassembled WGS sequence"/>
</dbReference>
<dbReference type="GO" id="GO:0000156">
    <property type="term" value="F:phosphorelay response regulator activity"/>
    <property type="evidence" value="ECO:0007669"/>
    <property type="project" value="TreeGrafter"/>
</dbReference>
<keyword evidence="6" id="KW-0804">Transcription</keyword>
<dbReference type="GO" id="GO:0000976">
    <property type="term" value="F:transcription cis-regulatory region binding"/>
    <property type="evidence" value="ECO:0007669"/>
    <property type="project" value="TreeGrafter"/>
</dbReference>
<keyword evidence="5 9" id="KW-0238">DNA-binding</keyword>
<dbReference type="CDD" id="cd00383">
    <property type="entry name" value="trans_reg_C"/>
    <property type="match status" value="1"/>
</dbReference>
<dbReference type="InterPro" id="IPR036388">
    <property type="entry name" value="WH-like_DNA-bd_sf"/>
</dbReference>